<organism evidence="1 2">
    <name type="scientific">Armatimonas rosea</name>
    <dbReference type="NCBI Taxonomy" id="685828"/>
    <lineage>
        <taxon>Bacteria</taxon>
        <taxon>Bacillati</taxon>
        <taxon>Armatimonadota</taxon>
        <taxon>Armatimonadia</taxon>
        <taxon>Armatimonadales</taxon>
        <taxon>Armatimonadaceae</taxon>
        <taxon>Armatimonas</taxon>
    </lineage>
</organism>
<proteinExistence type="predicted"/>
<evidence type="ECO:0000313" key="2">
    <source>
        <dbReference type="Proteomes" id="UP000520814"/>
    </source>
</evidence>
<dbReference type="RefSeq" id="WP_184199531.1">
    <property type="nucleotide sequence ID" value="NZ_JACHGW010000003.1"/>
</dbReference>
<protein>
    <submittedName>
        <fullName evidence="1">Uncharacterized protein</fullName>
    </submittedName>
</protein>
<comment type="caution">
    <text evidence="1">The sequence shown here is derived from an EMBL/GenBank/DDBJ whole genome shotgun (WGS) entry which is preliminary data.</text>
</comment>
<dbReference type="EMBL" id="JACHGW010000003">
    <property type="protein sequence ID" value="MBB6051799.1"/>
    <property type="molecule type" value="Genomic_DNA"/>
</dbReference>
<gene>
    <name evidence="1" type="ORF">HNQ39_003609</name>
</gene>
<reference evidence="1 2" key="1">
    <citation type="submission" date="2020-08" db="EMBL/GenBank/DDBJ databases">
        <title>Genomic Encyclopedia of Type Strains, Phase IV (KMG-IV): sequencing the most valuable type-strain genomes for metagenomic binning, comparative biology and taxonomic classification.</title>
        <authorList>
            <person name="Goeker M."/>
        </authorList>
    </citation>
    <scope>NUCLEOTIDE SEQUENCE [LARGE SCALE GENOMIC DNA]</scope>
    <source>
        <strain evidence="1 2">DSM 23562</strain>
    </source>
</reference>
<dbReference type="Proteomes" id="UP000520814">
    <property type="component" value="Unassembled WGS sequence"/>
</dbReference>
<evidence type="ECO:0000313" key="1">
    <source>
        <dbReference type="EMBL" id="MBB6051799.1"/>
    </source>
</evidence>
<name>A0A7W9W6U1_ARMRO</name>
<keyword evidence="2" id="KW-1185">Reference proteome</keyword>
<accession>A0A7W9W6U1</accession>
<sequence length="118" mass="13392">MDDNFSPESLPWVCFSCRKAFRKPVAADGPFPCPSCRQPLQFMGAAFQAPRKTATRQWTHLATLYQAGVRFQHRNGATGARTASDLAAQLTEQRRDTQTEAERILAISKQRKRRQPTR</sequence>
<dbReference type="AlphaFoldDB" id="A0A7W9W6U1"/>